<dbReference type="EMBL" id="BSPG01000018">
    <property type="protein sequence ID" value="GLS45163.1"/>
    <property type="molecule type" value="Genomic_DNA"/>
</dbReference>
<dbReference type="AlphaFoldDB" id="A0A7W6F897"/>
<dbReference type="Proteomes" id="UP001156881">
    <property type="component" value="Unassembled WGS sequence"/>
</dbReference>
<proteinExistence type="predicted"/>
<sequence length="136" mass="15177">MTDRDAFLRRWQGTPYDRLGRHCWWLASLTQAELFGRLLPAADPTLIADIRDRARMLAGHPVRQEWISVPQPVDGAVVLMGKTSGAETHVGTFLAIGAGMIWHTDEGHGVVLDPPLELAAARRWRLNYIVPSKLTT</sequence>
<dbReference type="Gene3D" id="3.90.1720.10">
    <property type="entry name" value="endopeptidase domain like (from Nostoc punctiforme)"/>
    <property type="match status" value="1"/>
</dbReference>
<protein>
    <recommendedName>
        <fullName evidence="5">Glycoside hydrolase</fullName>
    </recommendedName>
</protein>
<keyword evidence="4" id="KW-1185">Reference proteome</keyword>
<evidence type="ECO:0008006" key="5">
    <source>
        <dbReference type="Google" id="ProtNLM"/>
    </source>
</evidence>
<gene>
    <name evidence="1" type="ORF">GCM10007884_31520</name>
    <name evidence="2" type="ORF">GGR33_003694</name>
</gene>
<name>A0A7W6F897_9HYPH</name>
<evidence type="ECO:0000313" key="3">
    <source>
        <dbReference type="Proteomes" id="UP000517759"/>
    </source>
</evidence>
<evidence type="ECO:0000313" key="2">
    <source>
        <dbReference type="EMBL" id="MBB3904175.1"/>
    </source>
</evidence>
<reference evidence="1" key="4">
    <citation type="submission" date="2023-01" db="EMBL/GenBank/DDBJ databases">
        <title>Draft genome sequence of Methylobacterium brachythecii strain NBRC 107710.</title>
        <authorList>
            <person name="Sun Q."/>
            <person name="Mori K."/>
        </authorList>
    </citation>
    <scope>NUCLEOTIDE SEQUENCE</scope>
    <source>
        <strain evidence="1">NBRC 107710</strain>
    </source>
</reference>
<reference evidence="4" key="2">
    <citation type="journal article" date="2019" name="Int. J. Syst. Evol. Microbiol.">
        <title>The Global Catalogue of Microorganisms (GCM) 10K type strain sequencing project: providing services to taxonomists for standard genome sequencing and annotation.</title>
        <authorList>
            <consortium name="The Broad Institute Genomics Platform"/>
            <consortium name="The Broad Institute Genome Sequencing Center for Infectious Disease"/>
            <person name="Wu L."/>
            <person name="Ma J."/>
        </authorList>
    </citation>
    <scope>NUCLEOTIDE SEQUENCE [LARGE SCALE GENOMIC DNA]</scope>
    <source>
        <strain evidence="4">NBRC 107710</strain>
    </source>
</reference>
<dbReference type="EMBL" id="JACIDN010000007">
    <property type="protein sequence ID" value="MBB3904175.1"/>
    <property type="molecule type" value="Genomic_DNA"/>
</dbReference>
<dbReference type="Proteomes" id="UP000517759">
    <property type="component" value="Unassembled WGS sequence"/>
</dbReference>
<organism evidence="2 3">
    <name type="scientific">Methylobacterium brachythecii</name>
    <dbReference type="NCBI Taxonomy" id="1176177"/>
    <lineage>
        <taxon>Bacteria</taxon>
        <taxon>Pseudomonadati</taxon>
        <taxon>Pseudomonadota</taxon>
        <taxon>Alphaproteobacteria</taxon>
        <taxon>Hyphomicrobiales</taxon>
        <taxon>Methylobacteriaceae</taxon>
        <taxon>Methylobacterium</taxon>
    </lineage>
</organism>
<accession>A0A7W6F897</accession>
<evidence type="ECO:0000313" key="1">
    <source>
        <dbReference type="EMBL" id="GLS45163.1"/>
    </source>
</evidence>
<reference evidence="2 3" key="3">
    <citation type="submission" date="2020-08" db="EMBL/GenBank/DDBJ databases">
        <title>Genomic Encyclopedia of Type Strains, Phase IV (KMG-IV): sequencing the most valuable type-strain genomes for metagenomic binning, comparative biology and taxonomic classification.</title>
        <authorList>
            <person name="Goeker M."/>
        </authorList>
    </citation>
    <scope>NUCLEOTIDE SEQUENCE [LARGE SCALE GENOMIC DNA]</scope>
    <source>
        <strain evidence="2 3">DSM 24105</strain>
    </source>
</reference>
<comment type="caution">
    <text evidence="2">The sequence shown here is derived from an EMBL/GenBank/DDBJ whole genome shotgun (WGS) entry which is preliminary data.</text>
</comment>
<dbReference type="RefSeq" id="WP_183507805.1">
    <property type="nucleotide sequence ID" value="NZ_BSPG01000018.1"/>
</dbReference>
<evidence type="ECO:0000313" key="4">
    <source>
        <dbReference type="Proteomes" id="UP001156881"/>
    </source>
</evidence>
<reference evidence="1" key="1">
    <citation type="journal article" date="2014" name="Int. J. Syst. Evol. Microbiol.">
        <title>Complete genome of a new Firmicutes species belonging to the dominant human colonic microbiota ('Ruminococcus bicirculans') reveals two chromosomes and a selective capacity to utilize plant glucans.</title>
        <authorList>
            <consortium name="NISC Comparative Sequencing Program"/>
            <person name="Wegmann U."/>
            <person name="Louis P."/>
            <person name="Goesmann A."/>
            <person name="Henrissat B."/>
            <person name="Duncan S.H."/>
            <person name="Flint H.J."/>
        </authorList>
    </citation>
    <scope>NUCLEOTIDE SEQUENCE</scope>
    <source>
        <strain evidence="1">NBRC 107710</strain>
    </source>
</reference>